<dbReference type="SUPFAM" id="SSF144232">
    <property type="entry name" value="HIT/MYND zinc finger-like"/>
    <property type="match status" value="1"/>
</dbReference>
<dbReference type="InterPro" id="IPR002893">
    <property type="entry name" value="Znf_MYND"/>
</dbReference>
<comment type="caution">
    <text evidence="7">The sequence shown here is derived from an EMBL/GenBank/DDBJ whole genome shotgun (WGS) entry which is preliminary data.</text>
</comment>
<proteinExistence type="predicted"/>
<name>A0ABQ7GIG4_DUNSA</name>
<protein>
    <recommendedName>
        <fullName evidence="6">MYND-type domain-containing protein</fullName>
    </recommendedName>
</protein>
<evidence type="ECO:0000313" key="7">
    <source>
        <dbReference type="EMBL" id="KAF5834406.1"/>
    </source>
</evidence>
<dbReference type="PROSITE" id="PS50865">
    <property type="entry name" value="ZF_MYND_2"/>
    <property type="match status" value="1"/>
</dbReference>
<gene>
    <name evidence="7" type="ORF">DUNSADRAFT_8936</name>
</gene>
<evidence type="ECO:0000313" key="8">
    <source>
        <dbReference type="Proteomes" id="UP000815325"/>
    </source>
</evidence>
<dbReference type="Proteomes" id="UP000815325">
    <property type="component" value="Unassembled WGS sequence"/>
</dbReference>
<feature type="region of interest" description="Disordered" evidence="5">
    <location>
        <begin position="1"/>
        <end position="23"/>
    </location>
</feature>
<dbReference type="Pfam" id="PF01753">
    <property type="entry name" value="zf-MYND"/>
    <property type="match status" value="1"/>
</dbReference>
<evidence type="ECO:0000256" key="4">
    <source>
        <dbReference type="PROSITE-ProRule" id="PRU00134"/>
    </source>
</evidence>
<keyword evidence="8" id="KW-1185">Reference proteome</keyword>
<dbReference type="EMBL" id="MU069758">
    <property type="protein sequence ID" value="KAF5834406.1"/>
    <property type="molecule type" value="Genomic_DNA"/>
</dbReference>
<evidence type="ECO:0000256" key="5">
    <source>
        <dbReference type="SAM" id="MobiDB-lite"/>
    </source>
</evidence>
<keyword evidence="1" id="KW-0479">Metal-binding</keyword>
<keyword evidence="2 4" id="KW-0863">Zinc-finger</keyword>
<sequence length="92" mass="9981">MLQEEPNKMQPSHTAAGQSPAPRPAVKACLWCGASEKRLKCCSGCGTVWLCGKDCQQQLWPSHKAACKDAQRCARLRAAAHAENSSDSQQNK</sequence>
<accession>A0ABQ7GIG4</accession>
<evidence type="ECO:0000256" key="3">
    <source>
        <dbReference type="ARBA" id="ARBA00022833"/>
    </source>
</evidence>
<dbReference type="Gene3D" id="6.10.140.2220">
    <property type="match status" value="1"/>
</dbReference>
<organism evidence="7 8">
    <name type="scientific">Dunaliella salina</name>
    <name type="common">Green alga</name>
    <name type="synonym">Protococcus salinus</name>
    <dbReference type="NCBI Taxonomy" id="3046"/>
    <lineage>
        <taxon>Eukaryota</taxon>
        <taxon>Viridiplantae</taxon>
        <taxon>Chlorophyta</taxon>
        <taxon>core chlorophytes</taxon>
        <taxon>Chlorophyceae</taxon>
        <taxon>CS clade</taxon>
        <taxon>Chlamydomonadales</taxon>
        <taxon>Dunaliellaceae</taxon>
        <taxon>Dunaliella</taxon>
    </lineage>
</organism>
<evidence type="ECO:0000259" key="6">
    <source>
        <dbReference type="PROSITE" id="PS50865"/>
    </source>
</evidence>
<evidence type="ECO:0000256" key="1">
    <source>
        <dbReference type="ARBA" id="ARBA00022723"/>
    </source>
</evidence>
<evidence type="ECO:0000256" key="2">
    <source>
        <dbReference type="ARBA" id="ARBA00022771"/>
    </source>
</evidence>
<keyword evidence="3" id="KW-0862">Zinc</keyword>
<reference evidence="7" key="1">
    <citation type="submission" date="2017-08" db="EMBL/GenBank/DDBJ databases">
        <authorList>
            <person name="Polle J.E."/>
            <person name="Barry K."/>
            <person name="Cushman J."/>
            <person name="Schmutz J."/>
            <person name="Tran D."/>
            <person name="Hathwaick L.T."/>
            <person name="Yim W.C."/>
            <person name="Jenkins J."/>
            <person name="Mckie-Krisberg Z.M."/>
            <person name="Prochnik S."/>
            <person name="Lindquist E."/>
            <person name="Dockter R.B."/>
            <person name="Adam C."/>
            <person name="Molina H."/>
            <person name="Bunkerborg J."/>
            <person name="Jin E."/>
            <person name="Buchheim M."/>
            <person name="Magnuson J."/>
        </authorList>
    </citation>
    <scope>NUCLEOTIDE SEQUENCE</scope>
    <source>
        <strain evidence="7">CCAP 19/18</strain>
    </source>
</reference>
<feature type="domain" description="MYND-type" evidence="6">
    <location>
        <begin position="29"/>
        <end position="67"/>
    </location>
</feature>